<evidence type="ECO:0000259" key="4">
    <source>
        <dbReference type="Pfam" id="PF08245"/>
    </source>
</evidence>
<dbReference type="Proteomes" id="UP000030636">
    <property type="component" value="Chromosome"/>
</dbReference>
<accession>A0A0A7I8J4</accession>
<dbReference type="OrthoDB" id="9800958at2"/>
<keyword evidence="1" id="KW-0132">Cell division</keyword>
<dbReference type="Pfam" id="PF02875">
    <property type="entry name" value="Mur_ligase_C"/>
    <property type="match status" value="1"/>
</dbReference>
<dbReference type="PANTHER" id="PTHR23135:SF4">
    <property type="entry name" value="UDP-N-ACETYLMURAMOYL-L-ALANYL-D-GLUTAMATE--2,6-DIAMINOPIMELATE LIGASE MURE HOMOLOG, CHLOROPLASTIC"/>
    <property type="match status" value="1"/>
</dbReference>
<dbReference type="RefSeq" id="WP_022857995.1">
    <property type="nucleotide sequence ID" value="NZ_CP007457.1"/>
</dbReference>
<keyword evidence="6" id="KW-1185">Reference proteome</keyword>
<evidence type="ECO:0000256" key="2">
    <source>
        <dbReference type="ARBA" id="ARBA00023306"/>
    </source>
</evidence>
<evidence type="ECO:0000313" key="6">
    <source>
        <dbReference type="Proteomes" id="UP000030636"/>
    </source>
</evidence>
<dbReference type="GO" id="GO:0051301">
    <property type="term" value="P:cell division"/>
    <property type="evidence" value="ECO:0007669"/>
    <property type="project" value="UniProtKB-KW"/>
</dbReference>
<evidence type="ECO:0000259" key="3">
    <source>
        <dbReference type="Pfam" id="PF02875"/>
    </source>
</evidence>
<dbReference type="InterPro" id="IPR036615">
    <property type="entry name" value="Mur_ligase_C_dom_sf"/>
</dbReference>
<reference evidence="5 6" key="1">
    <citation type="journal article" date="2015" name="Genome Announc.">
        <title>Bifidobacterium pseudolongum Strain PV8-2, Isolated from a Stool Sample of an Anemic Kenyan Infant.</title>
        <authorList>
            <person name="Vazquez-Gutierrez P."/>
            <person name="Lacroix C."/>
            <person name="Chassard C."/>
            <person name="Klumpp J."/>
            <person name="Stevens M.J."/>
            <person name="Jans C."/>
        </authorList>
    </citation>
    <scope>NUCLEOTIDE SEQUENCE [LARGE SCALE GENOMIC DNA]</scope>
    <source>
        <strain evidence="5 6">PV8-2</strain>
    </source>
</reference>
<feature type="domain" description="Mur ligase C-terminal" evidence="3">
    <location>
        <begin position="350"/>
        <end position="484"/>
    </location>
</feature>
<dbReference type="GO" id="GO:0005524">
    <property type="term" value="F:ATP binding"/>
    <property type="evidence" value="ECO:0007669"/>
    <property type="project" value="InterPro"/>
</dbReference>
<dbReference type="EMBL" id="CP007457">
    <property type="protein sequence ID" value="AIZ16582.1"/>
    <property type="molecule type" value="Genomic_DNA"/>
</dbReference>
<keyword evidence="2" id="KW-0131">Cell cycle</keyword>
<feature type="domain" description="Mur ligase central" evidence="4">
    <location>
        <begin position="123"/>
        <end position="327"/>
    </location>
</feature>
<dbReference type="KEGG" id="bpsp:AH67_06380"/>
<evidence type="ECO:0000313" key="5">
    <source>
        <dbReference type="EMBL" id="AIZ16582.1"/>
    </source>
</evidence>
<keyword evidence="5" id="KW-0436">Ligase</keyword>
<dbReference type="InterPro" id="IPR013221">
    <property type="entry name" value="Mur_ligase_cen"/>
</dbReference>
<dbReference type="InterPro" id="IPR036565">
    <property type="entry name" value="Mur-like_cat_sf"/>
</dbReference>
<evidence type="ECO:0000256" key="1">
    <source>
        <dbReference type="ARBA" id="ARBA00022618"/>
    </source>
</evidence>
<dbReference type="InterPro" id="IPR035911">
    <property type="entry name" value="MurE/MurF_N"/>
</dbReference>
<dbReference type="SUPFAM" id="SSF53244">
    <property type="entry name" value="MurD-like peptide ligases, peptide-binding domain"/>
    <property type="match status" value="1"/>
</dbReference>
<name>A0A0A7I8J4_9BIFI</name>
<organism evidence="5 6">
    <name type="scientific">Bifidobacterium pseudolongum PV8-2</name>
    <dbReference type="NCBI Taxonomy" id="1447715"/>
    <lineage>
        <taxon>Bacteria</taxon>
        <taxon>Bacillati</taxon>
        <taxon>Actinomycetota</taxon>
        <taxon>Actinomycetes</taxon>
        <taxon>Bifidobacteriales</taxon>
        <taxon>Bifidobacteriaceae</taxon>
        <taxon>Bifidobacterium</taxon>
    </lineage>
</organism>
<dbReference type="SUPFAM" id="SSF63418">
    <property type="entry name" value="MurE/MurF N-terminal domain"/>
    <property type="match status" value="1"/>
</dbReference>
<proteinExistence type="predicted"/>
<protein>
    <submittedName>
        <fullName evidence="5">UDP-N-acetylmuramoylalanyl-D-glutamate--2, 6-diaminopimelate ligase</fullName>
    </submittedName>
</protein>
<dbReference type="Gene3D" id="3.90.190.20">
    <property type="entry name" value="Mur ligase, C-terminal domain"/>
    <property type="match status" value="1"/>
</dbReference>
<dbReference type="SUPFAM" id="SSF53623">
    <property type="entry name" value="MurD-like peptide ligases, catalytic domain"/>
    <property type="match status" value="1"/>
</dbReference>
<dbReference type="Pfam" id="PF08245">
    <property type="entry name" value="Mur_ligase_M"/>
    <property type="match status" value="1"/>
</dbReference>
<dbReference type="Gene3D" id="3.40.1390.10">
    <property type="entry name" value="MurE/MurF, N-terminal domain"/>
    <property type="match status" value="1"/>
</dbReference>
<dbReference type="GO" id="GO:0016881">
    <property type="term" value="F:acid-amino acid ligase activity"/>
    <property type="evidence" value="ECO:0007669"/>
    <property type="project" value="InterPro"/>
</dbReference>
<dbReference type="NCBIfam" id="NF001129">
    <property type="entry name" value="PRK00139.2-3"/>
    <property type="match status" value="1"/>
</dbReference>
<dbReference type="InterPro" id="IPR004101">
    <property type="entry name" value="Mur_ligase_C"/>
</dbReference>
<gene>
    <name evidence="5" type="ORF">AH67_06380</name>
</gene>
<dbReference type="AlphaFoldDB" id="A0A0A7I8J4"/>
<dbReference type="PANTHER" id="PTHR23135">
    <property type="entry name" value="MUR LIGASE FAMILY MEMBER"/>
    <property type="match status" value="1"/>
</dbReference>
<sequence length="510" mass="55987">MTLTLQSAATLLNEHHLLREIITPDQWTMNPATVEGSGKEFTAITYSTQHIVNGAIMCCKGRFKPEYLKHADELGMAAYVAEHDYSGYTQAPGLIVNNASQALSLLAQAFYDYPQDELTLIGITGTKGKTTTAYLTHAILDAVSGGRAALFSSVDNCLDGEHYHESDLTTPESLDAIRMMREAVSYGMQYLVMEVSSQAYKVNRVYGLNFDAAAFLNISPDHISPIEHPTFEDYLYCKRRIVANADALVLGVPGDFAPLIEQDAALAQIPVTTFSLTDPAADVTATPANAQHTAFAMRAGGQPLGDLSLAINGDFNYANAAAAIALAHAVGVDVSDPRVLDSMRDVRISGRMEETHDSQSNTLAIVDYAHNYASVNALLDYVEQRYGNEHPHITLVTGSAGNKAIDRRKEIIEAAQHRVQTIILTQEDSDTEPFEDICAQMYDYVTDPHVERIIELDRPTAVQMAVDAARARDGFDVLLFIGKGDEQWIKVLNKHVPYEGDEQIIRRLFA</sequence>
<dbReference type="HOGENOM" id="CLU_022291_4_2_11"/>
<dbReference type="STRING" id="1447715.AH67_06380"/>
<dbReference type="Gene3D" id="3.40.1190.10">
    <property type="entry name" value="Mur-like, catalytic domain"/>
    <property type="match status" value="1"/>
</dbReference>